<proteinExistence type="predicted"/>
<evidence type="ECO:0000313" key="2">
    <source>
        <dbReference type="EMBL" id="KAI5063904.1"/>
    </source>
</evidence>
<evidence type="ECO:0000256" key="1">
    <source>
        <dbReference type="SAM" id="MobiDB-lite"/>
    </source>
</evidence>
<keyword evidence="3" id="KW-1185">Reference proteome</keyword>
<dbReference type="EMBL" id="JABFUD020000020">
    <property type="protein sequence ID" value="KAI5063904.1"/>
    <property type="molecule type" value="Genomic_DNA"/>
</dbReference>
<comment type="caution">
    <text evidence="2">The sequence shown here is derived from an EMBL/GenBank/DDBJ whole genome shotgun (WGS) entry which is preliminary data.</text>
</comment>
<organism evidence="2 3">
    <name type="scientific">Adiantum capillus-veneris</name>
    <name type="common">Maidenhair fern</name>
    <dbReference type="NCBI Taxonomy" id="13818"/>
    <lineage>
        <taxon>Eukaryota</taxon>
        <taxon>Viridiplantae</taxon>
        <taxon>Streptophyta</taxon>
        <taxon>Embryophyta</taxon>
        <taxon>Tracheophyta</taxon>
        <taxon>Polypodiopsida</taxon>
        <taxon>Polypodiidae</taxon>
        <taxon>Polypodiales</taxon>
        <taxon>Pteridineae</taxon>
        <taxon>Pteridaceae</taxon>
        <taxon>Vittarioideae</taxon>
        <taxon>Adiantum</taxon>
    </lineage>
</organism>
<reference evidence="2" key="1">
    <citation type="submission" date="2021-01" db="EMBL/GenBank/DDBJ databases">
        <title>Adiantum capillus-veneris genome.</title>
        <authorList>
            <person name="Fang Y."/>
            <person name="Liao Q."/>
        </authorList>
    </citation>
    <scope>NUCLEOTIDE SEQUENCE</scope>
    <source>
        <strain evidence="2">H3</strain>
        <tissue evidence="2">Leaf</tissue>
    </source>
</reference>
<feature type="region of interest" description="Disordered" evidence="1">
    <location>
        <begin position="1"/>
        <end position="22"/>
    </location>
</feature>
<accession>A0A9D4U9D2</accession>
<gene>
    <name evidence="2" type="ORF">GOP47_0020574</name>
</gene>
<evidence type="ECO:0000313" key="3">
    <source>
        <dbReference type="Proteomes" id="UP000886520"/>
    </source>
</evidence>
<sequence>MPTQVRFQQVANSLDGGREDNDDHLEVEVIQHSSLLECEQAPHTLPVNKLRHVCEKVAVDVAVANPHYD</sequence>
<protein>
    <submittedName>
        <fullName evidence="2">Uncharacterized protein</fullName>
    </submittedName>
</protein>
<dbReference type="Proteomes" id="UP000886520">
    <property type="component" value="Chromosome 20"/>
</dbReference>
<feature type="compositionally biased region" description="Polar residues" evidence="1">
    <location>
        <begin position="1"/>
        <end position="12"/>
    </location>
</feature>
<dbReference type="AlphaFoldDB" id="A0A9D4U9D2"/>
<name>A0A9D4U9D2_ADICA</name>